<dbReference type="Proteomes" id="UP000694050">
    <property type="component" value="Unassembled WGS sequence"/>
</dbReference>
<organism evidence="2 3">
    <name type="scientific">Fusarium oxysporum f. sp. rapae</name>
    <dbReference type="NCBI Taxonomy" id="485398"/>
    <lineage>
        <taxon>Eukaryota</taxon>
        <taxon>Fungi</taxon>
        <taxon>Dikarya</taxon>
        <taxon>Ascomycota</taxon>
        <taxon>Pezizomycotina</taxon>
        <taxon>Sordariomycetes</taxon>
        <taxon>Hypocreomycetidae</taxon>
        <taxon>Hypocreales</taxon>
        <taxon>Nectriaceae</taxon>
        <taxon>Fusarium</taxon>
        <taxon>Fusarium oxysporum species complex</taxon>
    </lineage>
</organism>
<evidence type="ECO:0000313" key="3">
    <source>
        <dbReference type="Proteomes" id="UP000694050"/>
    </source>
</evidence>
<dbReference type="EMBL" id="JAELUQ010000004">
    <property type="protein sequence ID" value="KAG7415084.1"/>
    <property type="molecule type" value="Genomic_DNA"/>
</dbReference>
<accession>A0A8J5TVK4</accession>
<evidence type="ECO:0000256" key="1">
    <source>
        <dbReference type="SAM" id="MobiDB-lite"/>
    </source>
</evidence>
<reference evidence="2" key="1">
    <citation type="submission" date="2021-04" db="EMBL/GenBank/DDBJ databases">
        <title>First draft genome resource for Brassicaceae pathogens Fusarium oxysporum f. sp. raphani and Fusarium oxysporum f. sp. rapae.</title>
        <authorList>
            <person name="Asai S."/>
        </authorList>
    </citation>
    <scope>NUCLEOTIDE SEQUENCE</scope>
    <source>
        <strain evidence="2">Tf1208</strain>
    </source>
</reference>
<gene>
    <name evidence="2" type="ORF">Forpe1208_v005476</name>
</gene>
<comment type="caution">
    <text evidence="2">The sequence shown here is derived from an EMBL/GenBank/DDBJ whole genome shotgun (WGS) entry which is preliminary data.</text>
</comment>
<protein>
    <submittedName>
        <fullName evidence="2">Uncharacterized protein</fullName>
    </submittedName>
</protein>
<feature type="compositionally biased region" description="Polar residues" evidence="1">
    <location>
        <begin position="39"/>
        <end position="50"/>
    </location>
</feature>
<proteinExistence type="predicted"/>
<name>A0A8J5TVK4_FUSOX</name>
<feature type="region of interest" description="Disordered" evidence="1">
    <location>
        <begin position="39"/>
        <end position="60"/>
    </location>
</feature>
<evidence type="ECO:0000313" key="2">
    <source>
        <dbReference type="EMBL" id="KAG7415084.1"/>
    </source>
</evidence>
<dbReference type="AlphaFoldDB" id="A0A8J5TVK4"/>
<sequence>MLHHSIPHHCKILEQLSVIEGLVRGIQPSTSFDFPTAAAISSHQEQQNSPADAHPLQNGIGPDTEPIVPIVLSLNLEASRGSNTDRLLQWPIFDKVLTSLPRFKFFDSNIQEVFTYLDDAVHQTDAPGAHLSSTSGSGSVNISTDK</sequence>